<proteinExistence type="predicted"/>
<organism evidence="1 2">
    <name type="scientific">Aquimonas voraii</name>
    <dbReference type="NCBI Taxonomy" id="265719"/>
    <lineage>
        <taxon>Bacteria</taxon>
        <taxon>Pseudomonadati</taxon>
        <taxon>Pseudomonadota</taxon>
        <taxon>Gammaproteobacteria</taxon>
        <taxon>Lysobacterales</taxon>
        <taxon>Lysobacteraceae</taxon>
        <taxon>Aquimonas</taxon>
    </lineage>
</organism>
<name>A0A1G6U9Q7_9GAMM</name>
<dbReference type="AlphaFoldDB" id="A0A1G6U9Q7"/>
<evidence type="ECO:0000313" key="1">
    <source>
        <dbReference type="EMBL" id="SDD38043.1"/>
    </source>
</evidence>
<reference evidence="1 2" key="1">
    <citation type="submission" date="2016-10" db="EMBL/GenBank/DDBJ databases">
        <authorList>
            <person name="de Groot N.N."/>
        </authorList>
    </citation>
    <scope>NUCLEOTIDE SEQUENCE [LARGE SCALE GENOMIC DNA]</scope>
    <source>
        <strain evidence="1 2">DSM 16957</strain>
    </source>
</reference>
<dbReference type="RefSeq" id="WP_176764007.1">
    <property type="nucleotide sequence ID" value="NZ_FNAG01000002.1"/>
</dbReference>
<keyword evidence="2" id="KW-1185">Reference proteome</keyword>
<accession>A0A1G6U9Q7</accession>
<gene>
    <name evidence="1" type="ORF">SAMN04488509_102234</name>
</gene>
<protein>
    <submittedName>
        <fullName evidence="1">Uncharacterized protein</fullName>
    </submittedName>
</protein>
<sequence>MRKSRFTTEQIIGFIKQAEAEMTVIWLLILAAGGLLGGASGRSPRLASPPRLGMQGS</sequence>
<dbReference type="Proteomes" id="UP000199603">
    <property type="component" value="Unassembled WGS sequence"/>
</dbReference>
<dbReference type="EMBL" id="FNAG01000002">
    <property type="protein sequence ID" value="SDD38043.1"/>
    <property type="molecule type" value="Genomic_DNA"/>
</dbReference>
<evidence type="ECO:0000313" key="2">
    <source>
        <dbReference type="Proteomes" id="UP000199603"/>
    </source>
</evidence>